<feature type="region of interest" description="Disordered" evidence="1">
    <location>
        <begin position="1"/>
        <end position="44"/>
    </location>
</feature>
<dbReference type="Proteomes" id="UP000663760">
    <property type="component" value="Chromosome 16"/>
</dbReference>
<gene>
    <name evidence="2" type="ORF">SI8410_16020246</name>
</gene>
<keyword evidence="3" id="KW-1185">Reference proteome</keyword>
<name>A0A7I8LJY6_SPIIN</name>
<dbReference type="AlphaFoldDB" id="A0A7I8LJY6"/>
<feature type="compositionally biased region" description="Basic and acidic residues" evidence="1">
    <location>
        <begin position="10"/>
        <end position="22"/>
    </location>
</feature>
<evidence type="ECO:0000313" key="3">
    <source>
        <dbReference type="Proteomes" id="UP000663760"/>
    </source>
</evidence>
<organism evidence="2 3">
    <name type="scientific">Spirodela intermedia</name>
    <name type="common">Intermediate duckweed</name>
    <dbReference type="NCBI Taxonomy" id="51605"/>
    <lineage>
        <taxon>Eukaryota</taxon>
        <taxon>Viridiplantae</taxon>
        <taxon>Streptophyta</taxon>
        <taxon>Embryophyta</taxon>
        <taxon>Tracheophyta</taxon>
        <taxon>Spermatophyta</taxon>
        <taxon>Magnoliopsida</taxon>
        <taxon>Liliopsida</taxon>
        <taxon>Araceae</taxon>
        <taxon>Lemnoideae</taxon>
        <taxon>Spirodela</taxon>
    </lineage>
</organism>
<dbReference type="EMBL" id="LR746279">
    <property type="protein sequence ID" value="CAA7409568.1"/>
    <property type="molecule type" value="Genomic_DNA"/>
</dbReference>
<reference evidence="2" key="1">
    <citation type="submission" date="2020-02" db="EMBL/GenBank/DDBJ databases">
        <authorList>
            <person name="Scholz U."/>
            <person name="Mascher M."/>
            <person name="Fiebig A."/>
        </authorList>
    </citation>
    <scope>NUCLEOTIDE SEQUENCE</scope>
</reference>
<evidence type="ECO:0000313" key="2">
    <source>
        <dbReference type="EMBL" id="CAA7409568.1"/>
    </source>
</evidence>
<protein>
    <submittedName>
        <fullName evidence="2">Uncharacterized protein</fullName>
    </submittedName>
</protein>
<evidence type="ECO:0000256" key="1">
    <source>
        <dbReference type="SAM" id="MobiDB-lite"/>
    </source>
</evidence>
<accession>A0A7I8LJY6</accession>
<proteinExistence type="predicted"/>
<sequence>MCATQVHSVPGRDHRRPSEIRARQRWRGRPAAAAGGGGGGKGRAHLFFTERDYQL</sequence>